<name>A0AA40GGN8_9HYME</name>
<accession>A0AA40GGN8</accession>
<dbReference type="AlphaFoldDB" id="A0AA40GGN8"/>
<evidence type="ECO:0000313" key="1">
    <source>
        <dbReference type="EMBL" id="KAK1137362.1"/>
    </source>
</evidence>
<protein>
    <submittedName>
        <fullName evidence="1">Uncharacterized protein</fullName>
    </submittedName>
</protein>
<gene>
    <name evidence="1" type="ORF">K0M31_001874</name>
</gene>
<proteinExistence type="predicted"/>
<comment type="caution">
    <text evidence="1">The sequence shown here is derived from an EMBL/GenBank/DDBJ whole genome shotgun (WGS) entry which is preliminary data.</text>
</comment>
<evidence type="ECO:0000313" key="2">
    <source>
        <dbReference type="Proteomes" id="UP001177670"/>
    </source>
</evidence>
<sequence>MRLAVVSEPYRVLDCSDWRSGEPGRHNQSNDQQPTHMIAEMRRGLRGGGLGWHGSSGNLRPT</sequence>
<dbReference type="EMBL" id="JAHYIQ010000001">
    <property type="protein sequence ID" value="KAK1137362.1"/>
    <property type="molecule type" value="Genomic_DNA"/>
</dbReference>
<keyword evidence="2" id="KW-1185">Reference proteome</keyword>
<dbReference type="Proteomes" id="UP001177670">
    <property type="component" value="Unassembled WGS sequence"/>
</dbReference>
<reference evidence="1" key="1">
    <citation type="submission" date="2021-10" db="EMBL/GenBank/DDBJ databases">
        <title>Melipona bicolor Genome sequencing and assembly.</title>
        <authorList>
            <person name="Araujo N.S."/>
            <person name="Arias M.C."/>
        </authorList>
    </citation>
    <scope>NUCLEOTIDE SEQUENCE</scope>
    <source>
        <strain evidence="1">USP_2M_L1-L4_2017</strain>
        <tissue evidence="1">Whole body</tissue>
    </source>
</reference>
<organism evidence="1 2">
    <name type="scientific">Melipona bicolor</name>
    <dbReference type="NCBI Taxonomy" id="60889"/>
    <lineage>
        <taxon>Eukaryota</taxon>
        <taxon>Metazoa</taxon>
        <taxon>Ecdysozoa</taxon>
        <taxon>Arthropoda</taxon>
        <taxon>Hexapoda</taxon>
        <taxon>Insecta</taxon>
        <taxon>Pterygota</taxon>
        <taxon>Neoptera</taxon>
        <taxon>Endopterygota</taxon>
        <taxon>Hymenoptera</taxon>
        <taxon>Apocrita</taxon>
        <taxon>Aculeata</taxon>
        <taxon>Apoidea</taxon>
        <taxon>Anthophila</taxon>
        <taxon>Apidae</taxon>
        <taxon>Melipona</taxon>
    </lineage>
</organism>